<gene>
    <name evidence="3" type="ORF">HNQ47_000680</name>
</gene>
<keyword evidence="2" id="KW-0560">Oxidoreductase</keyword>
<sequence length="249" mass="26943">MKTMENKVALVTGGGKGIGLGIAKAFAEQGADVVIAGRHEDVLKKACEENEHFYYVKADITKSDDISRIVQYIKEKFQRLDILVNNAGWCPVKPITEITMKDYDAAFDLDVRALVDMTIQSLDLLKASKGNIINMSSVGGQNPGPNLSMYVGAKAAVENFTKAWAVELAPYGIRVNAIAPGAIETDIWKVPGLTEEESRKHLAESAARIPMKRMGQPEEIGRGAVFLADDKNSYITGTILTIDGGISIG</sequence>
<dbReference type="NCBIfam" id="NF005559">
    <property type="entry name" value="PRK07231.1"/>
    <property type="match status" value="1"/>
</dbReference>
<dbReference type="PROSITE" id="PS00061">
    <property type="entry name" value="ADH_SHORT"/>
    <property type="match status" value="1"/>
</dbReference>
<dbReference type="AlphaFoldDB" id="A0A7W8CW17"/>
<dbReference type="GO" id="GO:0016491">
    <property type="term" value="F:oxidoreductase activity"/>
    <property type="evidence" value="ECO:0007669"/>
    <property type="project" value="UniProtKB-KW"/>
</dbReference>
<evidence type="ECO:0000256" key="1">
    <source>
        <dbReference type="ARBA" id="ARBA00006484"/>
    </source>
</evidence>
<dbReference type="Gene3D" id="3.40.50.720">
    <property type="entry name" value="NAD(P)-binding Rossmann-like Domain"/>
    <property type="match status" value="1"/>
</dbReference>
<reference evidence="3 4" key="1">
    <citation type="submission" date="2020-08" db="EMBL/GenBank/DDBJ databases">
        <title>Genomic Encyclopedia of Type Strains, Phase IV (KMG-IV): sequencing the most valuable type-strain genomes for metagenomic binning, comparative biology and taxonomic classification.</title>
        <authorList>
            <person name="Goeker M."/>
        </authorList>
    </citation>
    <scope>NUCLEOTIDE SEQUENCE [LARGE SCALE GENOMIC DNA]</scope>
    <source>
        <strain evidence="3 4">DSM 25799</strain>
    </source>
</reference>
<dbReference type="GO" id="GO:0008206">
    <property type="term" value="P:bile acid metabolic process"/>
    <property type="evidence" value="ECO:0007669"/>
    <property type="project" value="UniProtKB-ARBA"/>
</dbReference>
<dbReference type="PRINTS" id="PR00080">
    <property type="entry name" value="SDRFAMILY"/>
</dbReference>
<comment type="caution">
    <text evidence="3">The sequence shown here is derived from an EMBL/GenBank/DDBJ whole genome shotgun (WGS) entry which is preliminary data.</text>
</comment>
<dbReference type="PANTHER" id="PTHR43975:SF2">
    <property type="entry name" value="EG:BACR7A4.14 PROTEIN-RELATED"/>
    <property type="match status" value="1"/>
</dbReference>
<dbReference type="InterPro" id="IPR002347">
    <property type="entry name" value="SDR_fam"/>
</dbReference>
<accession>A0A7W8CW17</accession>
<dbReference type="PANTHER" id="PTHR43975">
    <property type="entry name" value="ZGC:101858"/>
    <property type="match status" value="1"/>
</dbReference>
<dbReference type="InterPro" id="IPR020904">
    <property type="entry name" value="Sc_DH/Rdtase_CS"/>
</dbReference>
<dbReference type="Proteomes" id="UP000539953">
    <property type="component" value="Unassembled WGS sequence"/>
</dbReference>
<dbReference type="PRINTS" id="PR00081">
    <property type="entry name" value="GDHRDH"/>
</dbReference>
<dbReference type="EMBL" id="JACHHK010000002">
    <property type="protein sequence ID" value="MBB5182661.1"/>
    <property type="molecule type" value="Genomic_DNA"/>
</dbReference>
<evidence type="ECO:0000313" key="3">
    <source>
        <dbReference type="EMBL" id="MBB5182661.1"/>
    </source>
</evidence>
<dbReference type="RefSeq" id="WP_183327523.1">
    <property type="nucleotide sequence ID" value="NZ_JACHHK010000002.1"/>
</dbReference>
<dbReference type="InterPro" id="IPR036291">
    <property type="entry name" value="NAD(P)-bd_dom_sf"/>
</dbReference>
<evidence type="ECO:0000256" key="2">
    <source>
        <dbReference type="ARBA" id="ARBA00023002"/>
    </source>
</evidence>
<dbReference type="FunFam" id="3.40.50.720:FF:000084">
    <property type="entry name" value="Short-chain dehydrogenase reductase"/>
    <property type="match status" value="1"/>
</dbReference>
<proteinExistence type="inferred from homology"/>
<dbReference type="Pfam" id="PF13561">
    <property type="entry name" value="adh_short_C2"/>
    <property type="match status" value="1"/>
</dbReference>
<dbReference type="SUPFAM" id="SSF51735">
    <property type="entry name" value="NAD(P)-binding Rossmann-fold domains"/>
    <property type="match status" value="1"/>
</dbReference>
<comment type="similarity">
    <text evidence="1">Belongs to the short-chain dehydrogenases/reductases (SDR) family.</text>
</comment>
<dbReference type="CDD" id="cd05233">
    <property type="entry name" value="SDR_c"/>
    <property type="match status" value="1"/>
</dbReference>
<protein>
    <submittedName>
        <fullName evidence="3">NAD(P)-dependent dehydrogenase (Short-subunit alcohol dehydrogenase family)</fullName>
    </submittedName>
</protein>
<name>A0A7W8CW17_9FIRM</name>
<keyword evidence="4" id="KW-1185">Reference proteome</keyword>
<evidence type="ECO:0000313" key="4">
    <source>
        <dbReference type="Proteomes" id="UP000539953"/>
    </source>
</evidence>
<organism evidence="3 4">
    <name type="scientific">Catenisphaera adipataccumulans</name>
    <dbReference type="NCBI Taxonomy" id="700500"/>
    <lineage>
        <taxon>Bacteria</taxon>
        <taxon>Bacillati</taxon>
        <taxon>Bacillota</taxon>
        <taxon>Erysipelotrichia</taxon>
        <taxon>Erysipelotrichales</taxon>
        <taxon>Erysipelotrichaceae</taxon>
        <taxon>Catenisphaera</taxon>
    </lineage>
</organism>